<evidence type="ECO:0000313" key="18">
    <source>
        <dbReference type="Proteomes" id="UP000193450"/>
    </source>
</evidence>
<name>A0A1X9NF36_9GAMM</name>
<accession>A0A1X9NF36</accession>
<dbReference type="InterPro" id="IPR036942">
    <property type="entry name" value="Beta-barrel_TonB_sf"/>
</dbReference>
<evidence type="ECO:0000256" key="7">
    <source>
        <dbReference type="ARBA" id="ARBA00023004"/>
    </source>
</evidence>
<dbReference type="InterPro" id="IPR012910">
    <property type="entry name" value="Plug_dom"/>
</dbReference>
<dbReference type="KEGG" id="osg:BST96_13575"/>
<keyword evidence="3 12" id="KW-1134">Transmembrane beta strand</keyword>
<dbReference type="RefSeq" id="WP_085759219.1">
    <property type="nucleotide sequence ID" value="NZ_CP019343.1"/>
</dbReference>
<comment type="subcellular location">
    <subcellularLocation>
        <location evidence="1 12">Cell outer membrane</location>
        <topology evidence="1 12">Multi-pass membrane protein</topology>
    </subcellularLocation>
</comment>
<dbReference type="EMBL" id="CP019343">
    <property type="protein sequence ID" value="ARN75052.1"/>
    <property type="molecule type" value="Genomic_DNA"/>
</dbReference>
<dbReference type="InterPro" id="IPR000531">
    <property type="entry name" value="Beta-barrel_TonB"/>
</dbReference>
<evidence type="ECO:0000259" key="15">
    <source>
        <dbReference type="Pfam" id="PF00593"/>
    </source>
</evidence>
<keyword evidence="11 12" id="KW-0998">Cell outer membrane</keyword>
<feature type="region of interest" description="Disordered" evidence="14">
    <location>
        <begin position="246"/>
        <end position="273"/>
    </location>
</feature>
<dbReference type="InterPro" id="IPR037066">
    <property type="entry name" value="Plug_dom_sf"/>
</dbReference>
<keyword evidence="4" id="KW-0410">Iron transport</keyword>
<evidence type="ECO:0000256" key="5">
    <source>
        <dbReference type="ARBA" id="ARBA00022692"/>
    </source>
</evidence>
<feature type="domain" description="TonB-dependent receptor plug" evidence="16">
    <location>
        <begin position="42"/>
        <end position="153"/>
    </location>
</feature>
<comment type="similarity">
    <text evidence="12 13">Belongs to the TonB-dependent receptor family.</text>
</comment>
<keyword evidence="7" id="KW-0408">Iron</keyword>
<evidence type="ECO:0000256" key="3">
    <source>
        <dbReference type="ARBA" id="ARBA00022452"/>
    </source>
</evidence>
<dbReference type="InterPro" id="IPR039426">
    <property type="entry name" value="TonB-dep_rcpt-like"/>
</dbReference>
<organism evidence="17 18">
    <name type="scientific">Oceanicoccus sagamiensis</name>
    <dbReference type="NCBI Taxonomy" id="716816"/>
    <lineage>
        <taxon>Bacteria</taxon>
        <taxon>Pseudomonadati</taxon>
        <taxon>Pseudomonadota</taxon>
        <taxon>Gammaproteobacteria</taxon>
        <taxon>Cellvibrionales</taxon>
        <taxon>Spongiibacteraceae</taxon>
        <taxon>Oceanicoccus</taxon>
    </lineage>
</organism>
<evidence type="ECO:0000256" key="2">
    <source>
        <dbReference type="ARBA" id="ARBA00022448"/>
    </source>
</evidence>
<keyword evidence="8" id="KW-0406">Ion transport</keyword>
<evidence type="ECO:0000256" key="14">
    <source>
        <dbReference type="SAM" id="MobiDB-lite"/>
    </source>
</evidence>
<evidence type="ECO:0000256" key="6">
    <source>
        <dbReference type="ARBA" id="ARBA00022729"/>
    </source>
</evidence>
<dbReference type="Pfam" id="PF07715">
    <property type="entry name" value="Plug"/>
    <property type="match status" value="1"/>
</dbReference>
<dbReference type="PANTHER" id="PTHR32552">
    <property type="entry name" value="FERRICHROME IRON RECEPTOR-RELATED"/>
    <property type="match status" value="1"/>
</dbReference>
<dbReference type="AlphaFoldDB" id="A0A1X9NF36"/>
<evidence type="ECO:0000256" key="13">
    <source>
        <dbReference type="RuleBase" id="RU003357"/>
    </source>
</evidence>
<dbReference type="Gene3D" id="2.170.130.10">
    <property type="entry name" value="TonB-dependent receptor, plug domain"/>
    <property type="match status" value="1"/>
</dbReference>
<dbReference type="Gene3D" id="2.40.170.20">
    <property type="entry name" value="TonB-dependent receptor, beta-barrel domain"/>
    <property type="match status" value="1"/>
</dbReference>
<evidence type="ECO:0000256" key="11">
    <source>
        <dbReference type="ARBA" id="ARBA00023237"/>
    </source>
</evidence>
<feature type="domain" description="TonB-dependent receptor-like beta-barrel" evidence="15">
    <location>
        <begin position="173"/>
        <end position="656"/>
    </location>
</feature>
<evidence type="ECO:0000256" key="8">
    <source>
        <dbReference type="ARBA" id="ARBA00023065"/>
    </source>
</evidence>
<dbReference type="PANTHER" id="PTHR32552:SF89">
    <property type="entry name" value="CATECHOLATE SIDEROPHORE RECEPTOR FIU"/>
    <property type="match status" value="1"/>
</dbReference>
<evidence type="ECO:0000256" key="10">
    <source>
        <dbReference type="ARBA" id="ARBA00023136"/>
    </source>
</evidence>
<keyword evidence="18" id="KW-1185">Reference proteome</keyword>
<keyword evidence="2 12" id="KW-0813">Transport</keyword>
<feature type="compositionally biased region" description="Basic and acidic residues" evidence="14">
    <location>
        <begin position="250"/>
        <end position="268"/>
    </location>
</feature>
<dbReference type="OrthoDB" id="9760620at2"/>
<protein>
    <submittedName>
        <fullName evidence="17">TonB-dependent receptor</fullName>
    </submittedName>
</protein>
<evidence type="ECO:0000259" key="16">
    <source>
        <dbReference type="Pfam" id="PF07715"/>
    </source>
</evidence>
<reference evidence="17 18" key="1">
    <citation type="submission" date="2016-11" db="EMBL/GenBank/DDBJ databases">
        <title>Trade-off between light-utilization and light-protection in marine flavobacteria.</title>
        <authorList>
            <person name="Kumagai Y."/>
        </authorList>
    </citation>
    <scope>NUCLEOTIDE SEQUENCE [LARGE SCALE GENOMIC DNA]</scope>
    <source>
        <strain evidence="17 18">NBRC 107125</strain>
    </source>
</reference>
<keyword evidence="9 13" id="KW-0798">TonB box</keyword>
<keyword evidence="6" id="KW-0732">Signal</keyword>
<dbReference type="GO" id="GO:0009279">
    <property type="term" value="C:cell outer membrane"/>
    <property type="evidence" value="ECO:0007669"/>
    <property type="project" value="UniProtKB-SubCell"/>
</dbReference>
<keyword evidence="10 12" id="KW-0472">Membrane</keyword>
<dbReference type="SUPFAM" id="SSF56935">
    <property type="entry name" value="Porins"/>
    <property type="match status" value="1"/>
</dbReference>
<dbReference type="STRING" id="716816.BST96_13575"/>
<evidence type="ECO:0000256" key="1">
    <source>
        <dbReference type="ARBA" id="ARBA00004571"/>
    </source>
</evidence>
<proteinExistence type="inferred from homology"/>
<evidence type="ECO:0000256" key="12">
    <source>
        <dbReference type="PROSITE-ProRule" id="PRU01360"/>
    </source>
</evidence>
<evidence type="ECO:0000313" key="17">
    <source>
        <dbReference type="EMBL" id="ARN75052.1"/>
    </source>
</evidence>
<dbReference type="Pfam" id="PF00593">
    <property type="entry name" value="TonB_dep_Rec_b-barrel"/>
    <property type="match status" value="1"/>
</dbReference>
<dbReference type="Proteomes" id="UP000193450">
    <property type="component" value="Chromosome"/>
</dbReference>
<gene>
    <name evidence="17" type="ORF">BST96_13575</name>
</gene>
<dbReference type="GO" id="GO:0015344">
    <property type="term" value="F:siderophore uptake transmembrane transporter activity"/>
    <property type="evidence" value="ECO:0007669"/>
    <property type="project" value="TreeGrafter"/>
</dbReference>
<keyword evidence="17" id="KW-0675">Receptor</keyword>
<evidence type="ECO:0000256" key="4">
    <source>
        <dbReference type="ARBA" id="ARBA00022496"/>
    </source>
</evidence>
<keyword evidence="5 12" id="KW-0812">Transmembrane</keyword>
<dbReference type="PROSITE" id="PS52016">
    <property type="entry name" value="TONB_DEPENDENT_REC_3"/>
    <property type="match status" value="1"/>
</dbReference>
<sequence>MSVTYRSSLFLLLLILPVSPLYGTTSVMETTVVTATRTEQSLADSAASLSLISEQELEQISAIHISEALARVPGVWISRGNGQEHLTAIRSPVLTGAGSCGAFTVAEDGVPVRATGFCNVNQLFDINTEQAQRIEVLRGPGTVSHGSDALHGVINVISQPSAADQQQLNLEAGSNDYYRLKFSQSDNDGQHGYRINLNGAHDGGYKDDSGFDQQKMTARHDYTADNLAINTLLSVSNLNQETAGYVEGEEAYKESDRRRENPNPEAYRDSQSVRLQSRIEKSLNNGGSFIITPYARYTDMEFLMHFLPGTPLEDNGQKSAGVQSSYQRQTSNGLSLRQGFDAEFTDAYLKQSQEGGFSSFPAGKQYDYEVEAMMLAAFINADYSLTSNTVASLGGRYEFLEYDYDNQMIAGNTAEDGSVCINSRSGAEGCRYTRPEDSKDDFDNISANASINHQFSEQLNSYIRFAHGFRAPQATEMYRLQNGQMEADLDSEEINSIEWGLRGSHDTVQYSLTSFYMKKTNVIFQSSDRLNIDDGQTEHMGVEYDLSWQLGQQWDIRASGTFARHEYTSDVSLFGSDDAINLDGNDVDTAPRRMSTVQLGWQPTDTTRAELEWVSMGKYYTDIDNLHSYEGHDLYHLRLRQQLNSNISVGIRVNNLTDEDYAERADFSSFSGDRYFIGEPRSYYADIAIQF</sequence>
<evidence type="ECO:0000256" key="9">
    <source>
        <dbReference type="ARBA" id="ARBA00023077"/>
    </source>
</evidence>